<name>A0AAD9IAP7_9PEZI</name>
<reference evidence="2" key="1">
    <citation type="journal article" date="2023" name="Mol. Plant Microbe Interact.">
        <title>Elucidating the Obligate Nature and Biological Capacity of an Invasive Fungal Corn Pathogen.</title>
        <authorList>
            <person name="MacCready J.S."/>
            <person name="Roggenkamp E.M."/>
            <person name="Gdanetz K."/>
            <person name="Chilvers M.I."/>
        </authorList>
    </citation>
    <scope>NUCLEOTIDE SEQUENCE</scope>
    <source>
        <strain evidence="2">PM02</strain>
    </source>
</reference>
<organism evidence="2 3">
    <name type="scientific">Phyllachora maydis</name>
    <dbReference type="NCBI Taxonomy" id="1825666"/>
    <lineage>
        <taxon>Eukaryota</taxon>
        <taxon>Fungi</taxon>
        <taxon>Dikarya</taxon>
        <taxon>Ascomycota</taxon>
        <taxon>Pezizomycotina</taxon>
        <taxon>Sordariomycetes</taxon>
        <taxon>Sordariomycetidae</taxon>
        <taxon>Phyllachorales</taxon>
        <taxon>Phyllachoraceae</taxon>
        <taxon>Phyllachora</taxon>
    </lineage>
</organism>
<evidence type="ECO:0000256" key="1">
    <source>
        <dbReference type="SAM" id="MobiDB-lite"/>
    </source>
</evidence>
<gene>
    <name evidence="2" type="ORF">P8C59_008029</name>
</gene>
<feature type="region of interest" description="Disordered" evidence="1">
    <location>
        <begin position="99"/>
        <end position="181"/>
    </location>
</feature>
<dbReference type="PANTHER" id="PTHR40642:SF1">
    <property type="entry name" value="YALI0F31295P"/>
    <property type="match status" value="1"/>
</dbReference>
<comment type="caution">
    <text evidence="2">The sequence shown here is derived from an EMBL/GenBank/DDBJ whole genome shotgun (WGS) entry which is preliminary data.</text>
</comment>
<proteinExistence type="predicted"/>
<keyword evidence="3" id="KW-1185">Reference proteome</keyword>
<dbReference type="EMBL" id="JAQQPM010000007">
    <property type="protein sequence ID" value="KAK2073780.1"/>
    <property type="molecule type" value="Genomic_DNA"/>
</dbReference>
<dbReference type="InterPro" id="IPR024526">
    <property type="entry name" value="DUF3807"/>
</dbReference>
<dbReference type="Pfam" id="PF12720">
    <property type="entry name" value="DUF3807"/>
    <property type="match status" value="1"/>
</dbReference>
<evidence type="ECO:0000313" key="2">
    <source>
        <dbReference type="EMBL" id="KAK2073780.1"/>
    </source>
</evidence>
<dbReference type="PANTHER" id="PTHR40642">
    <property type="entry name" value="YALI0F31295P"/>
    <property type="match status" value="1"/>
</dbReference>
<accession>A0AAD9IAP7</accession>
<dbReference type="Proteomes" id="UP001217918">
    <property type="component" value="Unassembled WGS sequence"/>
</dbReference>
<dbReference type="AlphaFoldDB" id="A0AAD9IAP7"/>
<evidence type="ECO:0000313" key="3">
    <source>
        <dbReference type="Proteomes" id="UP001217918"/>
    </source>
</evidence>
<feature type="compositionally biased region" description="Basic residues" evidence="1">
    <location>
        <begin position="152"/>
        <end position="170"/>
    </location>
</feature>
<protein>
    <submittedName>
        <fullName evidence="2">Uncharacterized protein</fullName>
    </submittedName>
</protein>
<sequence length="234" mass="26104">MAGAFLKAPQISQEELQEFFESHFSALATKDFSTRFLSPITRAVDPDGELPSNDGEEVWEGYDEAEDYDDGLGFYEDGVKRTLTDDQIEIFRHSEREALRRAEEKGASSTAPLNVQDAHGTSVERATIPSLGRAAAGDDSDDDVSEGEMATGKKRRRKNTKRRSNNRKGQNHQPAEPFVDLRKRTWDVVEKGLQSLNYDEDDGGHAEERAATRRRISFARVRGHGSYAPAAARS</sequence>